<dbReference type="Proteomes" id="UP000298180">
    <property type="component" value="Unassembled WGS sequence"/>
</dbReference>
<keyword evidence="2" id="KW-1185">Reference proteome</keyword>
<evidence type="ECO:0000313" key="2">
    <source>
        <dbReference type="Proteomes" id="UP000298180"/>
    </source>
</evidence>
<gene>
    <name evidence="1" type="ORF">EZ313_22075</name>
</gene>
<proteinExistence type="predicted"/>
<sequence>MSRVKEGVLRLNRRGPILGSAVRSAVAGSLLLTPLVSTAGWVNGVDPGSIRVVASSGDVTFAPRNFNIASACAANDFWIIKSAANARMVLAVLLTAKSTGKLVNVHLDGRCDATGGGRPTVSEVMLVD</sequence>
<organism evidence="1 2">
    <name type="scientific">Ramlibacter henchirensis</name>
    <dbReference type="NCBI Taxonomy" id="204072"/>
    <lineage>
        <taxon>Bacteria</taxon>
        <taxon>Pseudomonadati</taxon>
        <taxon>Pseudomonadota</taxon>
        <taxon>Betaproteobacteria</taxon>
        <taxon>Burkholderiales</taxon>
        <taxon>Comamonadaceae</taxon>
        <taxon>Ramlibacter</taxon>
    </lineage>
</organism>
<reference evidence="1 2" key="1">
    <citation type="submission" date="2019-03" db="EMBL/GenBank/DDBJ databases">
        <title>Ramlibacter henchirensis DSM 14656, whole genome shotgun sequence.</title>
        <authorList>
            <person name="Zhang X."/>
            <person name="Feng G."/>
            <person name="Zhu H."/>
        </authorList>
    </citation>
    <scope>NUCLEOTIDE SEQUENCE [LARGE SCALE GENOMIC DNA]</scope>
    <source>
        <strain evidence="1 2">DSM 14656</strain>
    </source>
</reference>
<evidence type="ECO:0000313" key="1">
    <source>
        <dbReference type="EMBL" id="TFY99255.1"/>
    </source>
</evidence>
<dbReference type="RefSeq" id="WP_135265483.1">
    <property type="nucleotide sequence ID" value="NZ_SMLM01000004.1"/>
</dbReference>
<accession>A0A4Z0BIU7</accession>
<dbReference type="AlphaFoldDB" id="A0A4Z0BIU7"/>
<protein>
    <submittedName>
        <fullName evidence="1">Uncharacterized protein</fullName>
    </submittedName>
</protein>
<name>A0A4Z0BIU7_9BURK</name>
<comment type="caution">
    <text evidence="1">The sequence shown here is derived from an EMBL/GenBank/DDBJ whole genome shotgun (WGS) entry which is preliminary data.</text>
</comment>
<dbReference type="EMBL" id="SMLM01000004">
    <property type="protein sequence ID" value="TFY99255.1"/>
    <property type="molecule type" value="Genomic_DNA"/>
</dbReference>